<evidence type="ECO:0000313" key="3">
    <source>
        <dbReference type="Proteomes" id="UP001501727"/>
    </source>
</evidence>
<comment type="caution">
    <text evidence="2">The sequence shown here is derived from an EMBL/GenBank/DDBJ whole genome shotgun (WGS) entry which is preliminary data.</text>
</comment>
<keyword evidence="1" id="KW-0812">Transmembrane</keyword>
<dbReference type="Proteomes" id="UP001501727">
    <property type="component" value="Unassembled WGS sequence"/>
</dbReference>
<proteinExistence type="predicted"/>
<feature type="transmembrane region" description="Helical" evidence="1">
    <location>
        <begin position="93"/>
        <end position="111"/>
    </location>
</feature>
<evidence type="ECO:0000313" key="2">
    <source>
        <dbReference type="EMBL" id="GAA3926509.1"/>
    </source>
</evidence>
<keyword evidence="1" id="KW-1133">Transmembrane helix</keyword>
<keyword evidence="3" id="KW-1185">Reference proteome</keyword>
<evidence type="ECO:0000256" key="1">
    <source>
        <dbReference type="SAM" id="Phobius"/>
    </source>
</evidence>
<gene>
    <name evidence="2" type="ORF">GCM10022229_20830</name>
</gene>
<accession>A0ABP7MQQ1</accession>
<reference evidence="3" key="1">
    <citation type="journal article" date="2019" name="Int. J. Syst. Evol. Microbiol.">
        <title>The Global Catalogue of Microorganisms (GCM) 10K type strain sequencing project: providing services to taxonomists for standard genome sequencing and annotation.</title>
        <authorList>
            <consortium name="The Broad Institute Genomics Platform"/>
            <consortium name="The Broad Institute Genome Sequencing Center for Infectious Disease"/>
            <person name="Wu L."/>
            <person name="Ma J."/>
        </authorList>
    </citation>
    <scope>NUCLEOTIDE SEQUENCE [LARGE SCALE GENOMIC DNA]</scope>
    <source>
        <strain evidence="3">JCM 16916</strain>
    </source>
</reference>
<feature type="transmembrane region" description="Helical" evidence="1">
    <location>
        <begin position="46"/>
        <end position="62"/>
    </location>
</feature>
<protein>
    <submittedName>
        <fullName evidence="2">Ketosynthase</fullName>
    </submittedName>
</protein>
<feature type="transmembrane region" description="Helical" evidence="1">
    <location>
        <begin position="192"/>
        <end position="212"/>
    </location>
</feature>
<feature type="transmembrane region" description="Helical" evidence="1">
    <location>
        <begin position="152"/>
        <end position="172"/>
    </location>
</feature>
<keyword evidence="1" id="KW-0472">Membrane</keyword>
<sequence>MAAMPRRPDAPDPFPGFHRMTLALQALLALAYTVLAHLSSARDSAGLGAAALVVLALMLVLAPLLRLRWWAWLALALQLAGVAALYRAGLVRAPMLLVPVAFVALIAWWFARSLRAGRVPLITRIVSALDHVAPEAMAADLQRYTRGLTATWAWLLAGLAVVNLALAVLAVPDGLLATLGLASPLPVTRTQWSWFANICNYGVIGGFFIVEYQFRKRRFPGRYDSFLHFLRKLAALGPGFWRDFLRP</sequence>
<name>A0ABP7MQQ1_9GAMM</name>
<organism evidence="2 3">
    <name type="scientific">Luteimonas lutimaris</name>
    <dbReference type="NCBI Taxonomy" id="698645"/>
    <lineage>
        <taxon>Bacteria</taxon>
        <taxon>Pseudomonadati</taxon>
        <taxon>Pseudomonadota</taxon>
        <taxon>Gammaproteobacteria</taxon>
        <taxon>Lysobacterales</taxon>
        <taxon>Lysobacteraceae</taxon>
        <taxon>Luteimonas</taxon>
    </lineage>
</organism>
<dbReference type="EMBL" id="BAAAZU010000011">
    <property type="protein sequence ID" value="GAA3926509.1"/>
    <property type="molecule type" value="Genomic_DNA"/>
</dbReference>